<name>A0A2A4YCF6_UNCAE</name>
<evidence type="ECO:0000313" key="2">
    <source>
        <dbReference type="Proteomes" id="UP000217838"/>
    </source>
</evidence>
<protein>
    <submittedName>
        <fullName evidence="1">Uncharacterized protein</fullName>
    </submittedName>
</protein>
<evidence type="ECO:0000313" key="1">
    <source>
        <dbReference type="EMBL" id="PCI92371.1"/>
    </source>
</evidence>
<reference evidence="2" key="1">
    <citation type="submission" date="2017-08" db="EMBL/GenBank/DDBJ databases">
        <title>A dynamic microbial community with high functional redundancy inhabits the cold, oxic subseafloor aquifer.</title>
        <authorList>
            <person name="Tully B.J."/>
            <person name="Wheat C.G."/>
            <person name="Glazer B.T."/>
            <person name="Huber J.A."/>
        </authorList>
    </citation>
    <scope>NUCLEOTIDE SEQUENCE [LARGE SCALE GENOMIC DNA]</scope>
</reference>
<gene>
    <name evidence="1" type="ORF">COB11_07580</name>
</gene>
<accession>A0A2A4YCF6</accession>
<dbReference type="EMBL" id="NVUU01000108">
    <property type="protein sequence ID" value="PCI92371.1"/>
    <property type="molecule type" value="Genomic_DNA"/>
</dbReference>
<sequence>MFPRNISADLAKPTKLVELLNTLTSGNSQAKITFWGSRIITVGGSQLSLNKLTSDVSRVGLKCLTKSFDLSLEDRLAGFEILDILISAYDKTDEQLAGSNIIIKIIGLFQDIFQELYYGLFGLYGTKSLLLFSYGDIWFNRYQNRENLFSQLTPGLENGKLNIHDEDVTLRQVSERHSFEGPKIPRECMEKALQATKS</sequence>
<proteinExistence type="predicted"/>
<comment type="caution">
    <text evidence="1">The sequence shown here is derived from an EMBL/GenBank/DDBJ whole genome shotgun (WGS) entry which is preliminary data.</text>
</comment>
<dbReference type="Proteomes" id="UP000217838">
    <property type="component" value="Unassembled WGS sequence"/>
</dbReference>
<organism evidence="1 2">
    <name type="scientific">Aerophobetes bacterium</name>
    <dbReference type="NCBI Taxonomy" id="2030807"/>
    <lineage>
        <taxon>Bacteria</taxon>
        <taxon>Candidatus Aerophobota</taxon>
    </lineage>
</organism>
<dbReference type="AlphaFoldDB" id="A0A2A4YCF6"/>